<reference evidence="2 3" key="1">
    <citation type="journal article" date="2021" name="Commun. Biol.">
        <title>The genome of Shorea leprosula (Dipterocarpaceae) highlights the ecological relevance of drought in aseasonal tropical rainforests.</title>
        <authorList>
            <person name="Ng K.K.S."/>
            <person name="Kobayashi M.J."/>
            <person name="Fawcett J.A."/>
            <person name="Hatakeyama M."/>
            <person name="Paape T."/>
            <person name="Ng C.H."/>
            <person name="Ang C.C."/>
            <person name="Tnah L.H."/>
            <person name="Lee C.T."/>
            <person name="Nishiyama T."/>
            <person name="Sese J."/>
            <person name="O'Brien M.J."/>
            <person name="Copetti D."/>
            <person name="Mohd Noor M.I."/>
            <person name="Ong R.C."/>
            <person name="Putra M."/>
            <person name="Sireger I.Z."/>
            <person name="Indrioko S."/>
            <person name="Kosugi Y."/>
            <person name="Izuno A."/>
            <person name="Isagi Y."/>
            <person name="Lee S.L."/>
            <person name="Shimizu K.K."/>
        </authorList>
    </citation>
    <scope>NUCLEOTIDE SEQUENCE [LARGE SCALE GENOMIC DNA]</scope>
    <source>
        <strain evidence="2">214</strain>
    </source>
</reference>
<evidence type="ECO:0000256" key="1">
    <source>
        <dbReference type="SAM" id="MobiDB-lite"/>
    </source>
</evidence>
<protein>
    <submittedName>
        <fullName evidence="2">Uncharacterized protein</fullName>
    </submittedName>
</protein>
<proteinExistence type="predicted"/>
<gene>
    <name evidence="2" type="ORF">SLEP1_g35065</name>
</gene>
<sequence>MKTKGREGCALSDVRLSENEDRLVGKRTGKGERETRSG</sequence>
<dbReference type="Proteomes" id="UP001054252">
    <property type="component" value="Unassembled WGS sequence"/>
</dbReference>
<feature type="region of interest" description="Disordered" evidence="1">
    <location>
        <begin position="19"/>
        <end position="38"/>
    </location>
</feature>
<name>A0AAV5KMD2_9ROSI</name>
<evidence type="ECO:0000313" key="2">
    <source>
        <dbReference type="EMBL" id="GKV25664.1"/>
    </source>
</evidence>
<dbReference type="AlphaFoldDB" id="A0AAV5KMD2"/>
<organism evidence="2 3">
    <name type="scientific">Rubroshorea leprosula</name>
    <dbReference type="NCBI Taxonomy" id="152421"/>
    <lineage>
        <taxon>Eukaryota</taxon>
        <taxon>Viridiplantae</taxon>
        <taxon>Streptophyta</taxon>
        <taxon>Embryophyta</taxon>
        <taxon>Tracheophyta</taxon>
        <taxon>Spermatophyta</taxon>
        <taxon>Magnoliopsida</taxon>
        <taxon>eudicotyledons</taxon>
        <taxon>Gunneridae</taxon>
        <taxon>Pentapetalae</taxon>
        <taxon>rosids</taxon>
        <taxon>malvids</taxon>
        <taxon>Malvales</taxon>
        <taxon>Dipterocarpaceae</taxon>
        <taxon>Rubroshorea</taxon>
    </lineage>
</organism>
<accession>A0AAV5KMD2</accession>
<dbReference type="EMBL" id="BPVZ01000069">
    <property type="protein sequence ID" value="GKV25664.1"/>
    <property type="molecule type" value="Genomic_DNA"/>
</dbReference>
<comment type="caution">
    <text evidence="2">The sequence shown here is derived from an EMBL/GenBank/DDBJ whole genome shotgun (WGS) entry which is preliminary data.</text>
</comment>
<evidence type="ECO:0000313" key="3">
    <source>
        <dbReference type="Proteomes" id="UP001054252"/>
    </source>
</evidence>
<keyword evidence="3" id="KW-1185">Reference proteome</keyword>